<organism evidence="2 3">
    <name type="scientific">Karstenula rhodostoma CBS 690.94</name>
    <dbReference type="NCBI Taxonomy" id="1392251"/>
    <lineage>
        <taxon>Eukaryota</taxon>
        <taxon>Fungi</taxon>
        <taxon>Dikarya</taxon>
        <taxon>Ascomycota</taxon>
        <taxon>Pezizomycotina</taxon>
        <taxon>Dothideomycetes</taxon>
        <taxon>Pleosporomycetidae</taxon>
        <taxon>Pleosporales</taxon>
        <taxon>Massarineae</taxon>
        <taxon>Didymosphaeriaceae</taxon>
        <taxon>Karstenula</taxon>
    </lineage>
</organism>
<feature type="compositionally biased region" description="Low complexity" evidence="1">
    <location>
        <begin position="554"/>
        <end position="565"/>
    </location>
</feature>
<feature type="region of interest" description="Disordered" evidence="1">
    <location>
        <begin position="383"/>
        <end position="565"/>
    </location>
</feature>
<evidence type="ECO:0000313" key="3">
    <source>
        <dbReference type="Proteomes" id="UP000799764"/>
    </source>
</evidence>
<protein>
    <submittedName>
        <fullName evidence="2">Uncharacterized protein</fullName>
    </submittedName>
</protein>
<feature type="compositionally biased region" description="Polar residues" evidence="1">
    <location>
        <begin position="536"/>
        <end position="552"/>
    </location>
</feature>
<comment type="caution">
    <text evidence="2">The sequence shown here is derived from an EMBL/GenBank/DDBJ whole genome shotgun (WGS) entry which is preliminary data.</text>
</comment>
<sequence length="798" mass="81337">MSAIVKTIFLSLASRTGLQNSTAPSTSSSGSAVASSAISPSGNVGSNATTSVATNPGLACIQSSSDWDSAMSSYYRDTKNYERVTTVTEYDSINSRLQYNCTSSCGSSPGAISYCGSATLANTTTRVSYDITTNIYTVSPPGPEPTCTVASSDCAALITSYSSALDEYQSHTTAASSPQSPDCCASTACTFSYGAMDFYFFPVTKNVSRDLCTAEPFGGYENSVTVTGDPGTTYTEVTTGSSTVVNGVTMYEGNVYMSMNNPRVYDNCGKSVVPKFQRPRIITMASSDVYSVIAYPHNMIAYSIRYEDFNDPVPWSAYMGQSYCWNNHVACTEVIPGHYQPAVLMPGQIRQLDPNWASCKYDSYALFDPPIALKGVPNFLTSSSAPADPTPPTSAEPTVSATPGQSSNGDIPPATSEPQPTRSASDPQDPASSPRPQDPSPTRVPSEPQVSDPSAPQDPSPGDPQNPSPNNPQPSPNNPQNPSPNNPQDPSPNNPQDPSPNNPQEPSPNNPQDPSPGAPQDPSPDDPPSPAPGNTEAPSPNDPQNPGTNPAANPTRPGITIGPTIIPVDPTGGVIVNPGTTLTSGGAPVIIGSSTFSIGTGGLTIVSPETSTEISLGNKPVTLPIGPSGAPVVIDPSASSIVLGGTTLAPGGAPVVVDGTTLSLGSSGVVVVGPSGTSTIAIPTAGAIPSAVTVGSEVFTITAGSVVFGPGTTLGPGDPAVTIDGTVYSVSPTGLVVVADGQTSTVPVTLDPSSNTDATSTGASPSETGAAEFPGAAARIGWNKALLLGLVGVGYVLM</sequence>
<feature type="compositionally biased region" description="Polar residues" evidence="1">
    <location>
        <begin position="399"/>
        <end position="409"/>
    </location>
</feature>
<evidence type="ECO:0000256" key="1">
    <source>
        <dbReference type="SAM" id="MobiDB-lite"/>
    </source>
</evidence>
<name>A0A9P4PER2_9PLEO</name>
<evidence type="ECO:0000313" key="2">
    <source>
        <dbReference type="EMBL" id="KAF2441611.1"/>
    </source>
</evidence>
<accession>A0A9P4PER2</accession>
<feature type="compositionally biased region" description="Pro residues" evidence="1">
    <location>
        <begin position="456"/>
        <end position="531"/>
    </location>
</feature>
<feature type="compositionally biased region" description="Low complexity" evidence="1">
    <location>
        <begin position="422"/>
        <end position="435"/>
    </location>
</feature>
<reference evidence="2" key="1">
    <citation type="journal article" date="2020" name="Stud. Mycol.">
        <title>101 Dothideomycetes genomes: a test case for predicting lifestyles and emergence of pathogens.</title>
        <authorList>
            <person name="Haridas S."/>
            <person name="Albert R."/>
            <person name="Binder M."/>
            <person name="Bloem J."/>
            <person name="Labutti K."/>
            <person name="Salamov A."/>
            <person name="Andreopoulos B."/>
            <person name="Baker S."/>
            <person name="Barry K."/>
            <person name="Bills G."/>
            <person name="Bluhm B."/>
            <person name="Cannon C."/>
            <person name="Castanera R."/>
            <person name="Culley D."/>
            <person name="Daum C."/>
            <person name="Ezra D."/>
            <person name="Gonzalez J."/>
            <person name="Henrissat B."/>
            <person name="Kuo A."/>
            <person name="Liang C."/>
            <person name="Lipzen A."/>
            <person name="Lutzoni F."/>
            <person name="Magnuson J."/>
            <person name="Mondo S."/>
            <person name="Nolan M."/>
            <person name="Ohm R."/>
            <person name="Pangilinan J."/>
            <person name="Park H.-J."/>
            <person name="Ramirez L."/>
            <person name="Alfaro M."/>
            <person name="Sun H."/>
            <person name="Tritt A."/>
            <person name="Yoshinaga Y."/>
            <person name="Zwiers L.-H."/>
            <person name="Turgeon B."/>
            <person name="Goodwin S."/>
            <person name="Spatafora J."/>
            <person name="Crous P."/>
            <person name="Grigoriev I."/>
        </authorList>
    </citation>
    <scope>NUCLEOTIDE SEQUENCE</scope>
    <source>
        <strain evidence="2">CBS 690.94</strain>
    </source>
</reference>
<dbReference type="OrthoDB" id="3944128at2759"/>
<dbReference type="Proteomes" id="UP000799764">
    <property type="component" value="Unassembled WGS sequence"/>
</dbReference>
<feature type="region of interest" description="Disordered" evidence="1">
    <location>
        <begin position="749"/>
        <end position="770"/>
    </location>
</feature>
<dbReference type="EMBL" id="MU001505">
    <property type="protein sequence ID" value="KAF2441611.1"/>
    <property type="molecule type" value="Genomic_DNA"/>
</dbReference>
<proteinExistence type="predicted"/>
<gene>
    <name evidence="2" type="ORF">P171DRAFT_488059</name>
</gene>
<feature type="compositionally biased region" description="Polar residues" evidence="1">
    <location>
        <begin position="749"/>
        <end position="767"/>
    </location>
</feature>
<keyword evidence="3" id="KW-1185">Reference proteome</keyword>
<dbReference type="AlphaFoldDB" id="A0A9P4PER2"/>